<dbReference type="Proteomes" id="UP000005297">
    <property type="component" value="Unassembled WGS sequence"/>
</dbReference>
<protein>
    <submittedName>
        <fullName evidence="1">Uncharacterized protein</fullName>
    </submittedName>
</protein>
<evidence type="ECO:0000313" key="2">
    <source>
        <dbReference type="Proteomes" id="UP000005297"/>
    </source>
</evidence>
<comment type="caution">
    <text evidence="1">The sequence shown here is derived from an EMBL/GenBank/DDBJ whole genome shotgun (WGS) entry which is preliminary data.</text>
</comment>
<dbReference type="InParanoid" id="Q0F012"/>
<evidence type="ECO:0000313" key="1">
    <source>
        <dbReference type="EMBL" id="EAU54872.1"/>
    </source>
</evidence>
<dbReference type="EMBL" id="AATS01000005">
    <property type="protein sequence ID" value="EAU54872.1"/>
    <property type="molecule type" value="Genomic_DNA"/>
</dbReference>
<dbReference type="HOGENOM" id="CLU_3421048_0_0_0"/>
<organism evidence="1 2">
    <name type="scientific">Mariprofundus ferrooxydans PV-1</name>
    <dbReference type="NCBI Taxonomy" id="314345"/>
    <lineage>
        <taxon>Bacteria</taxon>
        <taxon>Pseudomonadati</taxon>
        <taxon>Pseudomonadota</taxon>
        <taxon>Candidatius Mariprofundia</taxon>
        <taxon>Mariprofundales</taxon>
        <taxon>Mariprofundaceae</taxon>
        <taxon>Mariprofundus</taxon>
    </lineage>
</organism>
<name>Q0F012_9PROT</name>
<dbReference type="AlphaFoldDB" id="Q0F012"/>
<reference evidence="1 2" key="1">
    <citation type="submission" date="2006-09" db="EMBL/GenBank/DDBJ databases">
        <authorList>
            <person name="Emerson D."/>
            <person name="Ferriera S."/>
            <person name="Johnson J."/>
            <person name="Kravitz S."/>
            <person name="Halpern A."/>
            <person name="Remington K."/>
            <person name="Beeson K."/>
            <person name="Tran B."/>
            <person name="Rogers Y.-H."/>
            <person name="Friedman R."/>
            <person name="Venter J.C."/>
        </authorList>
    </citation>
    <scope>NUCLEOTIDE SEQUENCE [LARGE SCALE GENOMIC DNA]</scope>
    <source>
        <strain evidence="1 2">PV-1</strain>
    </source>
</reference>
<proteinExistence type="predicted"/>
<sequence length="24" mass="2622">MIMVGARSLQDTDWPTCGVIAPIF</sequence>
<gene>
    <name evidence="1" type="ORF">SPV1_09263</name>
</gene>
<keyword evidence="2" id="KW-1185">Reference proteome</keyword>
<accession>Q0F012</accession>